<dbReference type="RefSeq" id="XP_007929467.1">
    <property type="nucleotide sequence ID" value="XM_007931276.1"/>
</dbReference>
<proteinExistence type="predicted"/>
<organism evidence="2 3">
    <name type="scientific">Pseudocercospora fijiensis (strain CIRAD86)</name>
    <name type="common">Black leaf streak disease fungus</name>
    <name type="synonym">Mycosphaerella fijiensis</name>
    <dbReference type="NCBI Taxonomy" id="383855"/>
    <lineage>
        <taxon>Eukaryota</taxon>
        <taxon>Fungi</taxon>
        <taxon>Dikarya</taxon>
        <taxon>Ascomycota</taxon>
        <taxon>Pezizomycotina</taxon>
        <taxon>Dothideomycetes</taxon>
        <taxon>Dothideomycetidae</taxon>
        <taxon>Mycosphaerellales</taxon>
        <taxon>Mycosphaerellaceae</taxon>
        <taxon>Pseudocercospora</taxon>
    </lineage>
</organism>
<dbReference type="Proteomes" id="UP000016932">
    <property type="component" value="Unassembled WGS sequence"/>
</dbReference>
<dbReference type="VEuPathDB" id="FungiDB:MYCFIDRAFT_177509"/>
<sequence length="482" mass="53755">MNLPECLPDLHERGECQVGFDCWDMLVVVPTRQAIAAQSSKDVPSHRETLLCSYKTFGRVCCERWWMMKMERTDVSIAIVSVRGIVGQIHTQISRSRESQSQSQSQRVAVIATAAAVARSTTREGKGEDTYPAPAAAIRAMTLGGDGGGVGAVGSPSDGMLVMSSIYVRAKAHSRLSIRRSSSIMTGMCWADREAQQAHQVPHLSRLSSVSYSSSAPDANSETSADAKLETANGRLRERRMLWMTRESVLAARAPLQCQWFKSPISTVRALAKMLLRSWPRGTSDYPEFGTDPLPEAIHKSVDIFEDVVCSRAAIVSQKLIAEYKPGCHNHPLQSVLNREAVGPYWFQELRKSSSFGDFTVLHGFHLLKGLPDRGNSPMLLAQQEFCDSHAQTWRSSKLRTPLSLANTNALDEYVFWIFHILTQAEIYTPRLQQYKFTKRLNAIHLQQAPSLPSLFWTLLLTHLHTAPTKITLDLRSQPPTH</sequence>
<gene>
    <name evidence="2" type="ORF">MYCFIDRAFT_177509</name>
</gene>
<accession>M2YS51</accession>
<protein>
    <submittedName>
        <fullName evidence="2">Uncharacterized protein</fullName>
    </submittedName>
</protein>
<reference evidence="2 3" key="1">
    <citation type="journal article" date="2012" name="PLoS Pathog.">
        <title>Diverse lifestyles and strategies of plant pathogenesis encoded in the genomes of eighteen Dothideomycetes fungi.</title>
        <authorList>
            <person name="Ohm R.A."/>
            <person name="Feau N."/>
            <person name="Henrissat B."/>
            <person name="Schoch C.L."/>
            <person name="Horwitz B.A."/>
            <person name="Barry K.W."/>
            <person name="Condon B.J."/>
            <person name="Copeland A.C."/>
            <person name="Dhillon B."/>
            <person name="Glaser F."/>
            <person name="Hesse C.N."/>
            <person name="Kosti I."/>
            <person name="LaButti K."/>
            <person name="Lindquist E.A."/>
            <person name="Lucas S."/>
            <person name="Salamov A.A."/>
            <person name="Bradshaw R.E."/>
            <person name="Ciuffetti L."/>
            <person name="Hamelin R.C."/>
            <person name="Kema G.H.J."/>
            <person name="Lawrence C."/>
            <person name="Scott J.A."/>
            <person name="Spatafora J.W."/>
            <person name="Turgeon B.G."/>
            <person name="de Wit P.J.G.M."/>
            <person name="Zhong S."/>
            <person name="Goodwin S.B."/>
            <person name="Grigoriev I.V."/>
        </authorList>
    </citation>
    <scope>NUCLEOTIDE SEQUENCE [LARGE SCALE GENOMIC DNA]</scope>
    <source>
        <strain evidence="2 3">CIRAD86</strain>
    </source>
</reference>
<dbReference type="HOGENOM" id="CLU_566356_0_0_1"/>
<keyword evidence="3" id="KW-1185">Reference proteome</keyword>
<dbReference type="EMBL" id="KB446561">
    <property type="protein sequence ID" value="EME80570.1"/>
    <property type="molecule type" value="Genomic_DNA"/>
</dbReference>
<dbReference type="KEGG" id="pfj:MYCFIDRAFT_177509"/>
<dbReference type="AlphaFoldDB" id="M2YS51"/>
<evidence type="ECO:0000313" key="2">
    <source>
        <dbReference type="EMBL" id="EME80570.1"/>
    </source>
</evidence>
<dbReference type="GeneID" id="19333766"/>
<name>M2YS51_PSEFD</name>
<evidence type="ECO:0000313" key="3">
    <source>
        <dbReference type="Proteomes" id="UP000016932"/>
    </source>
</evidence>
<evidence type="ECO:0000256" key="1">
    <source>
        <dbReference type="SAM" id="MobiDB-lite"/>
    </source>
</evidence>
<feature type="region of interest" description="Disordered" evidence="1">
    <location>
        <begin position="212"/>
        <end position="231"/>
    </location>
</feature>